<dbReference type="PANTHER" id="PTHR47739">
    <property type="entry name" value="TRNA1(VAL) (ADENINE(37)-N6)-METHYLTRANSFERASE"/>
    <property type="match status" value="1"/>
</dbReference>
<dbReference type="CDD" id="cd02440">
    <property type="entry name" value="AdoMet_MTases"/>
    <property type="match status" value="1"/>
</dbReference>
<feature type="compositionally biased region" description="Basic and acidic residues" evidence="3">
    <location>
        <begin position="239"/>
        <end position="248"/>
    </location>
</feature>
<protein>
    <submittedName>
        <fullName evidence="5">tRNA1(Val) (Adenine(37)-N6)-methyltransferase</fullName>
    </submittedName>
</protein>
<proteinExistence type="predicted"/>
<dbReference type="Pfam" id="PF05175">
    <property type="entry name" value="MTS"/>
    <property type="match status" value="1"/>
</dbReference>
<feature type="domain" description="Methyltransferase small" evidence="4">
    <location>
        <begin position="31"/>
        <end position="166"/>
    </location>
</feature>
<dbReference type="GO" id="GO:0008170">
    <property type="term" value="F:N-methyltransferase activity"/>
    <property type="evidence" value="ECO:0007669"/>
    <property type="project" value="UniProtKB-ARBA"/>
</dbReference>
<dbReference type="EMBL" id="JACNLL010000089">
    <property type="protein sequence ID" value="MBC8200256.1"/>
    <property type="molecule type" value="Genomic_DNA"/>
</dbReference>
<accession>A0A8J6N6W8</accession>
<keyword evidence="1" id="KW-0489">Methyltransferase</keyword>
<dbReference type="InterPro" id="IPR050210">
    <property type="entry name" value="tRNA_Adenine-N(6)_MTase"/>
</dbReference>
<evidence type="ECO:0000256" key="2">
    <source>
        <dbReference type="ARBA" id="ARBA00022691"/>
    </source>
</evidence>
<comment type="caution">
    <text evidence="5">The sequence shown here is derived from an EMBL/GenBank/DDBJ whole genome shotgun (WGS) entry which is preliminary data.</text>
</comment>
<dbReference type="PANTHER" id="PTHR47739:SF1">
    <property type="entry name" value="TRNA1(VAL) (ADENINE(37)-N6)-METHYLTRANSFERASE"/>
    <property type="match status" value="1"/>
</dbReference>
<dbReference type="GO" id="GO:0032259">
    <property type="term" value="P:methylation"/>
    <property type="evidence" value="ECO:0007669"/>
    <property type="project" value="UniProtKB-KW"/>
</dbReference>
<reference evidence="5 6" key="1">
    <citation type="submission" date="2020-08" db="EMBL/GenBank/DDBJ databases">
        <title>Bridging the membrane lipid divide: bacteria of the FCB group superphylum have the potential to synthesize archaeal ether lipids.</title>
        <authorList>
            <person name="Villanueva L."/>
            <person name="Von Meijenfeldt F.A.B."/>
            <person name="Westbye A.B."/>
            <person name="Yadav S."/>
            <person name="Hopmans E.C."/>
            <person name="Dutilh B.E."/>
            <person name="Sinninghe Damste J.S."/>
        </authorList>
    </citation>
    <scope>NUCLEOTIDE SEQUENCE [LARGE SCALE GENOMIC DNA]</scope>
    <source>
        <strain evidence="5">NIOZ-UU82</strain>
    </source>
</reference>
<gene>
    <name evidence="5" type="ORF">H8E80_09490</name>
</gene>
<dbReference type="InterPro" id="IPR029063">
    <property type="entry name" value="SAM-dependent_MTases_sf"/>
</dbReference>
<dbReference type="PROSITE" id="PS00092">
    <property type="entry name" value="N6_MTASE"/>
    <property type="match status" value="1"/>
</dbReference>
<evidence type="ECO:0000256" key="1">
    <source>
        <dbReference type="ARBA" id="ARBA00022603"/>
    </source>
</evidence>
<organism evidence="5 6">
    <name type="scientific">Candidatus Desulfaltia bathyphila</name>
    <dbReference type="NCBI Taxonomy" id="2841697"/>
    <lineage>
        <taxon>Bacteria</taxon>
        <taxon>Pseudomonadati</taxon>
        <taxon>Thermodesulfobacteriota</taxon>
        <taxon>Desulfobacteria</taxon>
        <taxon>Desulfobacterales</taxon>
        <taxon>Desulfobacterales incertae sedis</taxon>
        <taxon>Candidatus Desulfaltia</taxon>
    </lineage>
</organism>
<evidence type="ECO:0000313" key="6">
    <source>
        <dbReference type="Proteomes" id="UP000603545"/>
    </source>
</evidence>
<keyword evidence="2" id="KW-0949">S-adenosyl-L-methionine</keyword>
<dbReference type="AlphaFoldDB" id="A0A8J6N6W8"/>
<evidence type="ECO:0000259" key="4">
    <source>
        <dbReference type="Pfam" id="PF05175"/>
    </source>
</evidence>
<feature type="region of interest" description="Disordered" evidence="3">
    <location>
        <begin position="239"/>
        <end position="260"/>
    </location>
</feature>
<sequence length="260" mass="29536">MKTLTTDTFFNGRLQVKQNRSGYRFSIDAVLLESHIMLRPGDKVLDLGTGCGIISLILTHRHKKVKVYGVEIQKELADIASENVKENRMEDRITILCCDMKELKHDMVSGPVDLIVCNPPYRKARSGRMNPDQQKAVARHEIKINLNGVIETARRMLRTSGRFVMIYPAQRITDMLTQMRSNGIEPKFFRMIYSDLSSEAKLILVEGIKGGRPGTKIGPPLVIYCKDGSYTDEVKKMMGGTEKNEHRTSNVQHRMLNGKR</sequence>
<dbReference type="Gene3D" id="3.40.50.150">
    <property type="entry name" value="Vaccinia Virus protein VP39"/>
    <property type="match status" value="1"/>
</dbReference>
<evidence type="ECO:0000256" key="3">
    <source>
        <dbReference type="SAM" id="MobiDB-lite"/>
    </source>
</evidence>
<keyword evidence="1" id="KW-0808">Transferase</keyword>
<dbReference type="GO" id="GO:0003676">
    <property type="term" value="F:nucleic acid binding"/>
    <property type="evidence" value="ECO:0007669"/>
    <property type="project" value="InterPro"/>
</dbReference>
<dbReference type="InterPro" id="IPR002052">
    <property type="entry name" value="DNA_methylase_N6_adenine_CS"/>
</dbReference>
<dbReference type="GO" id="GO:0008757">
    <property type="term" value="F:S-adenosylmethionine-dependent methyltransferase activity"/>
    <property type="evidence" value="ECO:0007669"/>
    <property type="project" value="UniProtKB-ARBA"/>
</dbReference>
<evidence type="ECO:0000313" key="5">
    <source>
        <dbReference type="EMBL" id="MBC8200256.1"/>
    </source>
</evidence>
<dbReference type="SUPFAM" id="SSF53335">
    <property type="entry name" value="S-adenosyl-L-methionine-dependent methyltransferases"/>
    <property type="match status" value="1"/>
</dbReference>
<name>A0A8J6N6W8_9BACT</name>
<dbReference type="InterPro" id="IPR007848">
    <property type="entry name" value="Small_mtfrase_dom"/>
</dbReference>
<dbReference type="Proteomes" id="UP000603545">
    <property type="component" value="Unassembled WGS sequence"/>
</dbReference>